<reference evidence="3" key="1">
    <citation type="submission" date="2022-08" db="EMBL/GenBank/DDBJ databases">
        <title>Genome sequencing of akame (Lates japonicus).</title>
        <authorList>
            <person name="Hashiguchi Y."/>
            <person name="Takahashi H."/>
        </authorList>
    </citation>
    <scope>NUCLEOTIDE SEQUENCE</scope>
    <source>
        <strain evidence="3">Kochi</strain>
    </source>
</reference>
<dbReference type="EMBL" id="BRZM01003118">
    <property type="protein sequence ID" value="GLD45637.1"/>
    <property type="molecule type" value="Genomic_DNA"/>
</dbReference>
<keyword evidence="4" id="KW-1185">Reference proteome</keyword>
<feature type="region of interest" description="Disordered" evidence="1">
    <location>
        <begin position="1"/>
        <end position="35"/>
    </location>
</feature>
<evidence type="ECO:0000313" key="3">
    <source>
        <dbReference type="EMBL" id="GLD74552.1"/>
    </source>
</evidence>
<evidence type="ECO:0000313" key="4">
    <source>
        <dbReference type="Proteomes" id="UP001279410"/>
    </source>
</evidence>
<protein>
    <submittedName>
        <fullName evidence="3">Golgin subfamily A member 6-like protein 22</fullName>
    </submittedName>
</protein>
<name>A0AAD3RN54_LATJO</name>
<gene>
    <name evidence="3" type="ORF">AKAME5_002588300</name>
    <name evidence="2" type="ORF">AKAME5_002692500</name>
</gene>
<proteinExistence type="predicted"/>
<sequence length="110" mass="12686">MAIKELSWEQDKKRLMEAPESARVGQKQTDMERKTKEKEEVLCSLQETVIVQQVETSKVKNYRKDFKRKVNQAVLERDELIIKMMNEKAALEGELGPAETKGSGDYPERG</sequence>
<dbReference type="AlphaFoldDB" id="A0AAD3RN54"/>
<comment type="caution">
    <text evidence="3">The sequence shown here is derived from an EMBL/GenBank/DDBJ whole genome shotgun (WGS) entry which is preliminary data.</text>
</comment>
<dbReference type="Proteomes" id="UP001279410">
    <property type="component" value="Unassembled WGS sequence"/>
</dbReference>
<evidence type="ECO:0000256" key="1">
    <source>
        <dbReference type="SAM" id="MobiDB-lite"/>
    </source>
</evidence>
<evidence type="ECO:0000313" key="2">
    <source>
        <dbReference type="EMBL" id="GLD45637.1"/>
    </source>
</evidence>
<dbReference type="EMBL" id="BRZM01002314">
    <property type="protein sequence ID" value="GLD74552.1"/>
    <property type="molecule type" value="Genomic_DNA"/>
</dbReference>
<feature type="compositionally biased region" description="Basic and acidic residues" evidence="1">
    <location>
        <begin position="1"/>
        <end position="17"/>
    </location>
</feature>
<feature type="region of interest" description="Disordered" evidence="1">
    <location>
        <begin position="91"/>
        <end position="110"/>
    </location>
</feature>
<accession>A0AAD3RN54</accession>
<organism evidence="3 4">
    <name type="scientific">Lates japonicus</name>
    <name type="common">Japanese lates</name>
    <dbReference type="NCBI Taxonomy" id="270547"/>
    <lineage>
        <taxon>Eukaryota</taxon>
        <taxon>Metazoa</taxon>
        <taxon>Chordata</taxon>
        <taxon>Craniata</taxon>
        <taxon>Vertebrata</taxon>
        <taxon>Euteleostomi</taxon>
        <taxon>Actinopterygii</taxon>
        <taxon>Neopterygii</taxon>
        <taxon>Teleostei</taxon>
        <taxon>Neoteleostei</taxon>
        <taxon>Acanthomorphata</taxon>
        <taxon>Carangaria</taxon>
        <taxon>Carangaria incertae sedis</taxon>
        <taxon>Centropomidae</taxon>
        <taxon>Lates</taxon>
    </lineage>
</organism>